<feature type="compositionally biased region" description="Pro residues" evidence="1">
    <location>
        <begin position="50"/>
        <end position="78"/>
    </location>
</feature>
<name>A0AAE1NYQ1_9EUCA</name>
<accession>A0AAE1NYQ1</accession>
<proteinExistence type="predicted"/>
<evidence type="ECO:0000313" key="3">
    <source>
        <dbReference type="Proteomes" id="UP001292094"/>
    </source>
</evidence>
<keyword evidence="3" id="KW-1185">Reference proteome</keyword>
<reference evidence="2" key="1">
    <citation type="submission" date="2023-11" db="EMBL/GenBank/DDBJ databases">
        <title>Genome assemblies of two species of porcelain crab, Petrolisthes cinctipes and Petrolisthes manimaculis (Anomura: Porcellanidae).</title>
        <authorList>
            <person name="Angst P."/>
        </authorList>
    </citation>
    <scope>NUCLEOTIDE SEQUENCE</scope>
    <source>
        <strain evidence="2">PB745_02</strain>
        <tissue evidence="2">Gill</tissue>
    </source>
</reference>
<organism evidence="2 3">
    <name type="scientific">Petrolisthes manimaculis</name>
    <dbReference type="NCBI Taxonomy" id="1843537"/>
    <lineage>
        <taxon>Eukaryota</taxon>
        <taxon>Metazoa</taxon>
        <taxon>Ecdysozoa</taxon>
        <taxon>Arthropoda</taxon>
        <taxon>Crustacea</taxon>
        <taxon>Multicrustacea</taxon>
        <taxon>Malacostraca</taxon>
        <taxon>Eumalacostraca</taxon>
        <taxon>Eucarida</taxon>
        <taxon>Decapoda</taxon>
        <taxon>Pleocyemata</taxon>
        <taxon>Anomura</taxon>
        <taxon>Galatheoidea</taxon>
        <taxon>Porcellanidae</taxon>
        <taxon>Petrolisthes</taxon>
    </lineage>
</organism>
<sequence length="157" mass="17204">MPNHPPNPQYSLTTDHHSYPPHNPITHSHHNTVFIATVIPTLLSHHAWPRSPPSPTPHTHPILPSPVPPLTIPLPPSPTTHISPTQSIPPSLTPNSTIPPSQILHDTINLFLSSPGQYSHHTTISSHAPSHLRHRPRISASRTRCHTCYSSGTPTGR</sequence>
<evidence type="ECO:0000256" key="1">
    <source>
        <dbReference type="SAM" id="MobiDB-lite"/>
    </source>
</evidence>
<comment type="caution">
    <text evidence="2">The sequence shown here is derived from an EMBL/GenBank/DDBJ whole genome shotgun (WGS) entry which is preliminary data.</text>
</comment>
<feature type="region of interest" description="Disordered" evidence="1">
    <location>
        <begin position="1"/>
        <end position="26"/>
    </location>
</feature>
<dbReference type="AlphaFoldDB" id="A0AAE1NYQ1"/>
<feature type="compositionally biased region" description="Polar residues" evidence="1">
    <location>
        <begin position="148"/>
        <end position="157"/>
    </location>
</feature>
<gene>
    <name evidence="2" type="ORF">Pmani_028872</name>
</gene>
<protein>
    <submittedName>
        <fullName evidence="2">Uncharacterized protein</fullName>
    </submittedName>
</protein>
<evidence type="ECO:0000313" key="2">
    <source>
        <dbReference type="EMBL" id="KAK4298824.1"/>
    </source>
</evidence>
<feature type="compositionally biased region" description="Polar residues" evidence="1">
    <location>
        <begin position="118"/>
        <end position="128"/>
    </location>
</feature>
<dbReference type="EMBL" id="JAWZYT010003361">
    <property type="protein sequence ID" value="KAK4298824.1"/>
    <property type="molecule type" value="Genomic_DNA"/>
</dbReference>
<feature type="compositionally biased region" description="Low complexity" evidence="1">
    <location>
        <begin position="79"/>
        <end position="90"/>
    </location>
</feature>
<dbReference type="Proteomes" id="UP001292094">
    <property type="component" value="Unassembled WGS sequence"/>
</dbReference>
<feature type="region of interest" description="Disordered" evidence="1">
    <location>
        <begin position="118"/>
        <end position="157"/>
    </location>
</feature>
<feature type="region of interest" description="Disordered" evidence="1">
    <location>
        <begin position="49"/>
        <end position="100"/>
    </location>
</feature>